<feature type="coiled-coil region" evidence="1">
    <location>
        <begin position="67"/>
        <end position="167"/>
    </location>
</feature>
<feature type="region of interest" description="Disordered" evidence="2">
    <location>
        <begin position="464"/>
        <end position="510"/>
    </location>
</feature>
<feature type="region of interest" description="Disordered" evidence="2">
    <location>
        <begin position="267"/>
        <end position="287"/>
    </location>
</feature>
<dbReference type="PANTHER" id="PTHR36143">
    <property type="entry name" value="OS08G0177500 PROTEIN"/>
    <property type="match status" value="1"/>
</dbReference>
<dbReference type="Proteomes" id="UP001054252">
    <property type="component" value="Unassembled WGS sequence"/>
</dbReference>
<evidence type="ECO:0000256" key="1">
    <source>
        <dbReference type="SAM" id="Coils"/>
    </source>
</evidence>
<feature type="region of interest" description="Disordered" evidence="2">
    <location>
        <begin position="322"/>
        <end position="448"/>
    </location>
</feature>
<evidence type="ECO:0000313" key="4">
    <source>
        <dbReference type="EMBL" id="GKU96548.1"/>
    </source>
</evidence>
<dbReference type="PANTHER" id="PTHR36143:SF4">
    <property type="entry name" value="OS08G0177500 PROTEIN"/>
    <property type="match status" value="1"/>
</dbReference>
<feature type="compositionally biased region" description="Basic and acidic residues" evidence="2">
    <location>
        <begin position="499"/>
        <end position="510"/>
    </location>
</feature>
<organism evidence="4 5">
    <name type="scientific">Rubroshorea leprosula</name>
    <dbReference type="NCBI Taxonomy" id="152421"/>
    <lineage>
        <taxon>Eukaryota</taxon>
        <taxon>Viridiplantae</taxon>
        <taxon>Streptophyta</taxon>
        <taxon>Embryophyta</taxon>
        <taxon>Tracheophyta</taxon>
        <taxon>Spermatophyta</taxon>
        <taxon>Magnoliopsida</taxon>
        <taxon>eudicotyledons</taxon>
        <taxon>Gunneridae</taxon>
        <taxon>Pentapetalae</taxon>
        <taxon>rosids</taxon>
        <taxon>malvids</taxon>
        <taxon>Malvales</taxon>
        <taxon>Dipterocarpaceae</taxon>
        <taxon>Rubroshorea</taxon>
    </lineage>
</organism>
<name>A0AAV5I5Z0_9ROSI</name>
<dbReference type="AlphaFoldDB" id="A0AAV5I5Z0"/>
<reference evidence="4 5" key="1">
    <citation type="journal article" date="2021" name="Commun. Biol.">
        <title>The genome of Shorea leprosula (Dipterocarpaceae) highlights the ecological relevance of drought in aseasonal tropical rainforests.</title>
        <authorList>
            <person name="Ng K.K.S."/>
            <person name="Kobayashi M.J."/>
            <person name="Fawcett J.A."/>
            <person name="Hatakeyama M."/>
            <person name="Paape T."/>
            <person name="Ng C.H."/>
            <person name="Ang C.C."/>
            <person name="Tnah L.H."/>
            <person name="Lee C.T."/>
            <person name="Nishiyama T."/>
            <person name="Sese J."/>
            <person name="O'Brien M.J."/>
            <person name="Copetti D."/>
            <person name="Mohd Noor M.I."/>
            <person name="Ong R.C."/>
            <person name="Putra M."/>
            <person name="Sireger I.Z."/>
            <person name="Indrioko S."/>
            <person name="Kosugi Y."/>
            <person name="Izuno A."/>
            <person name="Isagi Y."/>
            <person name="Lee S.L."/>
            <person name="Shimizu K.K."/>
        </authorList>
    </citation>
    <scope>NUCLEOTIDE SEQUENCE [LARGE SCALE GENOMIC DNA]</scope>
    <source>
        <strain evidence="4">214</strain>
    </source>
</reference>
<keyword evidence="3" id="KW-0812">Transmembrane</keyword>
<comment type="caution">
    <text evidence="4">The sequence shown here is derived from an EMBL/GenBank/DDBJ whole genome shotgun (WGS) entry which is preliminary data.</text>
</comment>
<proteinExistence type="predicted"/>
<dbReference type="EMBL" id="BPVZ01000010">
    <property type="protein sequence ID" value="GKU96548.1"/>
    <property type="molecule type" value="Genomic_DNA"/>
</dbReference>
<feature type="compositionally biased region" description="Basic and acidic residues" evidence="2">
    <location>
        <begin position="227"/>
        <end position="253"/>
    </location>
</feature>
<feature type="compositionally biased region" description="Basic residues" evidence="2">
    <location>
        <begin position="369"/>
        <end position="388"/>
    </location>
</feature>
<feature type="compositionally biased region" description="Basic and acidic residues" evidence="2">
    <location>
        <begin position="471"/>
        <end position="480"/>
    </location>
</feature>
<feature type="compositionally biased region" description="Basic and acidic residues" evidence="2">
    <location>
        <begin position="413"/>
        <end position="428"/>
    </location>
</feature>
<keyword evidence="3" id="KW-1133">Transmembrane helix</keyword>
<keyword evidence="5" id="KW-1185">Reference proteome</keyword>
<feature type="transmembrane region" description="Helical" evidence="3">
    <location>
        <begin position="20"/>
        <end position="40"/>
    </location>
</feature>
<evidence type="ECO:0000256" key="2">
    <source>
        <dbReference type="SAM" id="MobiDB-lite"/>
    </source>
</evidence>
<feature type="region of interest" description="Disordered" evidence="2">
    <location>
        <begin position="177"/>
        <end position="254"/>
    </location>
</feature>
<accession>A0AAV5I5Z0</accession>
<keyword evidence="3" id="KW-0472">Membrane</keyword>
<evidence type="ECO:0008006" key="6">
    <source>
        <dbReference type="Google" id="ProtNLM"/>
    </source>
</evidence>
<evidence type="ECO:0000313" key="5">
    <source>
        <dbReference type="Proteomes" id="UP001054252"/>
    </source>
</evidence>
<feature type="compositionally biased region" description="Basic and acidic residues" evidence="2">
    <location>
        <begin position="196"/>
        <end position="216"/>
    </location>
</feature>
<protein>
    <recommendedName>
        <fullName evidence="6">Micronuclear linker histone polyprotein-like protein</fullName>
    </recommendedName>
</protein>
<gene>
    <name evidence="4" type="ORF">SLEP1_g9772</name>
</gene>
<keyword evidence="1" id="KW-0175">Coiled coil</keyword>
<evidence type="ECO:0000256" key="3">
    <source>
        <dbReference type="SAM" id="Phobius"/>
    </source>
</evidence>
<sequence>MAGGGHYKGSSGGNGGGRGRPSAVILLLAFGAALVGVMVVHKLRERRIFNLLVQEKDRDLLSLQLLFQKEREHNSEMKRKAEEMKAKMYSLRTQKMELDRRLLEMQSTIDSLKDEQKMMESTLEEKQNEIRMLREETTDSGHENLQVMTFMESLKQKESEIEDLKHRLELPARVWSVSTDDPSKPLVNLTSTRSLNQKEDTRDYARGREGNQEHESTSSTDGLNTMKGEDAKESKSTDFREKESEERAADGAEGKIGTTAAIYITGRDTQKPEILQEDSRNGSVSGEVNKEASQYTVTSGSQGAEEISSDVSKVIINRGRQEQQTILTREPRKLEDLQGDQNKELQATTEGVMKLEIQDDLRSGTGSRSKGKHGHLSRSKGKKWRMLTRNRLLEKNLNSEIDGVVRRRRDRARSREEGKTSSEGKIEGEEGERDENTSLVKNEMDSADDKLLKGVAKENAVEVKIASNDEMQEKNKVADKEEIDAANADSTTDMEDNKDEYKDEREESEF</sequence>